<dbReference type="Pfam" id="PF13302">
    <property type="entry name" value="Acetyltransf_3"/>
    <property type="match status" value="1"/>
</dbReference>
<keyword evidence="2" id="KW-0808">Transferase</keyword>
<dbReference type="InterPro" id="IPR000182">
    <property type="entry name" value="GNAT_dom"/>
</dbReference>
<dbReference type="InterPro" id="IPR016181">
    <property type="entry name" value="Acyl_CoA_acyltransferase"/>
</dbReference>
<organism evidence="2 3">
    <name type="scientific">Caryophanon tenue</name>
    <dbReference type="NCBI Taxonomy" id="33978"/>
    <lineage>
        <taxon>Bacteria</taxon>
        <taxon>Bacillati</taxon>
        <taxon>Bacillota</taxon>
        <taxon>Bacilli</taxon>
        <taxon>Bacillales</taxon>
        <taxon>Caryophanaceae</taxon>
        <taxon>Caryophanon</taxon>
    </lineage>
</organism>
<proteinExistence type="predicted"/>
<dbReference type="EMBL" id="MASJ01000017">
    <property type="protein sequence ID" value="OCS85029.1"/>
    <property type="molecule type" value="Genomic_DNA"/>
</dbReference>
<dbReference type="OrthoDB" id="9795199at2"/>
<feature type="domain" description="N-acetyltransferase" evidence="1">
    <location>
        <begin position="11"/>
        <end position="147"/>
    </location>
</feature>
<dbReference type="STRING" id="33978.A6M13_14200"/>
<evidence type="ECO:0000313" key="2">
    <source>
        <dbReference type="EMBL" id="OCS85029.1"/>
    </source>
</evidence>
<keyword evidence="3" id="KW-1185">Reference proteome</keyword>
<dbReference type="SUPFAM" id="SSF55729">
    <property type="entry name" value="Acyl-CoA N-acyltransferases (Nat)"/>
    <property type="match status" value="1"/>
</dbReference>
<sequence>MELLSNNVVALIPIQKEHASGILTAAQFPEIWTYMSVTLSTLPEVEAYIGLWQQKARQSSACAFTVVDQQTQQIVGVTTFMDISTAHRHLEIGSTWYTPSVWRSAVNTNCKYLLLQYAFETMNMQRVQIKTGHENKRSQRAIERIGATKEGVLRNHMVQRDGRTRHTVMYSIIAEEWPHIKQYFKDVLQVN</sequence>
<accession>A0A1C0YD13</accession>
<reference evidence="2 3" key="1">
    <citation type="submission" date="2016-07" db="EMBL/GenBank/DDBJ databases">
        <title>Caryophanon tenue genome sequencing.</title>
        <authorList>
            <person name="Verma A."/>
            <person name="Pal Y."/>
            <person name="Krishnamurthi S."/>
        </authorList>
    </citation>
    <scope>NUCLEOTIDE SEQUENCE [LARGE SCALE GENOMIC DNA]</scope>
    <source>
        <strain evidence="2 3">DSM 14152</strain>
    </source>
</reference>
<comment type="caution">
    <text evidence="2">The sequence shown here is derived from an EMBL/GenBank/DDBJ whole genome shotgun (WGS) entry which is preliminary data.</text>
</comment>
<dbReference type="PANTHER" id="PTHR43610">
    <property type="entry name" value="BLL6696 PROTEIN"/>
    <property type="match status" value="1"/>
</dbReference>
<evidence type="ECO:0000313" key="3">
    <source>
        <dbReference type="Proteomes" id="UP000093199"/>
    </source>
</evidence>
<evidence type="ECO:0000259" key="1">
    <source>
        <dbReference type="Pfam" id="PF13302"/>
    </source>
</evidence>
<dbReference type="AlphaFoldDB" id="A0A1C0YD13"/>
<dbReference type="GO" id="GO:0016747">
    <property type="term" value="F:acyltransferase activity, transferring groups other than amino-acyl groups"/>
    <property type="evidence" value="ECO:0007669"/>
    <property type="project" value="InterPro"/>
</dbReference>
<gene>
    <name evidence="2" type="ORF">A6M13_14200</name>
</gene>
<protein>
    <submittedName>
        <fullName evidence="2">GNAT family acetyltransferase</fullName>
    </submittedName>
</protein>
<dbReference type="PANTHER" id="PTHR43610:SF1">
    <property type="entry name" value="N-ACETYLTRANSFERASE DOMAIN-CONTAINING PROTEIN"/>
    <property type="match status" value="1"/>
</dbReference>
<dbReference type="RefSeq" id="WP_066545272.1">
    <property type="nucleotide sequence ID" value="NZ_MASJ01000017.1"/>
</dbReference>
<dbReference type="Proteomes" id="UP000093199">
    <property type="component" value="Unassembled WGS sequence"/>
</dbReference>
<name>A0A1C0YD13_9BACL</name>
<dbReference type="Gene3D" id="3.40.630.30">
    <property type="match status" value="1"/>
</dbReference>